<dbReference type="PATRIC" id="fig|65700.7.peg.2747"/>
<accession>A0A0M2KEP6</accession>
<evidence type="ECO:0000313" key="3">
    <source>
        <dbReference type="Proteomes" id="UP000033924"/>
    </source>
</evidence>
<protein>
    <submittedName>
        <fullName evidence="1">DUF1493 family protein</fullName>
    </submittedName>
</protein>
<evidence type="ECO:0000313" key="1">
    <source>
        <dbReference type="EMBL" id="AXF75676.1"/>
    </source>
</evidence>
<gene>
    <name evidence="1" type="ORF">AV903_05510</name>
    <name evidence="2" type="ORF">SY86_10855</name>
</gene>
<organism evidence="2 3">
    <name type="scientific">Erwinia tracheiphila</name>
    <dbReference type="NCBI Taxonomy" id="65700"/>
    <lineage>
        <taxon>Bacteria</taxon>
        <taxon>Pseudomonadati</taxon>
        <taxon>Pseudomonadota</taxon>
        <taxon>Gammaproteobacteria</taxon>
        <taxon>Enterobacterales</taxon>
        <taxon>Erwiniaceae</taxon>
        <taxon>Erwinia</taxon>
    </lineage>
</organism>
<dbReference type="Proteomes" id="UP000264980">
    <property type="component" value="Chromosome"/>
</dbReference>
<proteinExistence type="predicted"/>
<dbReference type="STRING" id="65700.SY86_10855"/>
<evidence type="ECO:0000313" key="4">
    <source>
        <dbReference type="Proteomes" id="UP000264980"/>
    </source>
</evidence>
<name>A0A0M2KEP6_9GAMM</name>
<keyword evidence="3" id="KW-1185">Reference proteome</keyword>
<reference evidence="1 4" key="2">
    <citation type="submission" date="2016-01" db="EMBL/GenBank/DDBJ databases">
        <authorList>
            <person name="Oliw E.H."/>
        </authorList>
    </citation>
    <scope>NUCLEOTIDE SEQUENCE [LARGE SCALE GENOMIC DNA]</scope>
    <source>
        <strain evidence="1 4">MDcuke</strain>
    </source>
</reference>
<dbReference type="EMBL" id="JXNU01000003">
    <property type="protein sequence ID" value="KKF35812.1"/>
    <property type="molecule type" value="Genomic_DNA"/>
</dbReference>
<dbReference type="Proteomes" id="UP000033924">
    <property type="component" value="Unassembled WGS sequence"/>
</dbReference>
<dbReference type="Pfam" id="PF07377">
    <property type="entry name" value="DUF1493"/>
    <property type="match status" value="1"/>
</dbReference>
<dbReference type="InterPro" id="IPR010862">
    <property type="entry name" value="DUF1493"/>
</dbReference>
<evidence type="ECO:0000313" key="2">
    <source>
        <dbReference type="EMBL" id="KKF35812.1"/>
    </source>
</evidence>
<dbReference type="EMBL" id="CP013970">
    <property type="protein sequence ID" value="AXF75676.1"/>
    <property type="molecule type" value="Genomic_DNA"/>
</dbReference>
<dbReference type="RefSeq" id="WP_020323248.1">
    <property type="nucleotide sequence ID" value="NZ_CP013970.1"/>
</dbReference>
<reference evidence="2 3" key="1">
    <citation type="submission" date="2015-01" db="EMBL/GenBank/DDBJ databases">
        <title>Erwinia tracheiphila.</title>
        <authorList>
            <person name="Shapiro L.R."/>
        </authorList>
    </citation>
    <scope>NUCLEOTIDE SEQUENCE [LARGE SCALE GENOMIC DNA]</scope>
    <source>
        <strain evidence="2 3">BuffGH</strain>
    </source>
</reference>
<dbReference type="AlphaFoldDB" id="A0A0M2KEP6"/>
<sequence>MELNDEQAMKVFDWYDEKWNLPPPFSKKRQLTLDTSLSTGDYPLAREIGGDIMEEYFAHFDVDNSNFAFLKYWPISKGFIPNFIRPKSMRVEEKNAEPLTIAMLIESAKAGRWLY</sequence>